<gene>
    <name evidence="3" type="ORF">ASPFODRAFT_654209</name>
</gene>
<evidence type="ECO:0000256" key="1">
    <source>
        <dbReference type="SAM" id="MobiDB-lite"/>
    </source>
</evidence>
<keyword evidence="2" id="KW-0812">Transmembrane</keyword>
<protein>
    <submittedName>
        <fullName evidence="3">Uncharacterized protein</fullName>
    </submittedName>
</protein>
<name>A0A1M3TEP1_ASPLC</name>
<dbReference type="VEuPathDB" id="FungiDB:ASPFODRAFT_654209"/>
<proteinExistence type="predicted"/>
<keyword evidence="2" id="KW-0472">Membrane</keyword>
<sequence length="89" mass="9284">MSLRSGLFSSCLESRSGDSRRAGAGTGNQLPQTAKFCPVSAFGRINGAMEPRVLNKLVCSAFLPIIAIFVIAMSHGSVLAKPPSPFCVG</sequence>
<dbReference type="Proteomes" id="UP000184063">
    <property type="component" value="Unassembled WGS sequence"/>
</dbReference>
<evidence type="ECO:0000313" key="3">
    <source>
        <dbReference type="EMBL" id="OJZ85205.1"/>
    </source>
</evidence>
<evidence type="ECO:0000313" key="4">
    <source>
        <dbReference type="Proteomes" id="UP000184063"/>
    </source>
</evidence>
<feature type="region of interest" description="Disordered" evidence="1">
    <location>
        <begin position="1"/>
        <end position="32"/>
    </location>
</feature>
<reference evidence="4" key="1">
    <citation type="journal article" date="2017" name="Genome Biol.">
        <title>Comparative genomics reveals high biological diversity and specific adaptations in the industrially and medically important fungal genus Aspergillus.</title>
        <authorList>
            <person name="de Vries R.P."/>
            <person name="Riley R."/>
            <person name="Wiebenga A."/>
            <person name="Aguilar-Osorio G."/>
            <person name="Amillis S."/>
            <person name="Uchima C.A."/>
            <person name="Anderluh G."/>
            <person name="Asadollahi M."/>
            <person name="Askin M."/>
            <person name="Barry K."/>
            <person name="Battaglia E."/>
            <person name="Bayram O."/>
            <person name="Benocci T."/>
            <person name="Braus-Stromeyer S.A."/>
            <person name="Caldana C."/>
            <person name="Canovas D."/>
            <person name="Cerqueira G.C."/>
            <person name="Chen F."/>
            <person name="Chen W."/>
            <person name="Choi C."/>
            <person name="Clum A."/>
            <person name="Dos Santos R.A."/>
            <person name="Damasio A.R."/>
            <person name="Diallinas G."/>
            <person name="Emri T."/>
            <person name="Fekete E."/>
            <person name="Flipphi M."/>
            <person name="Freyberg S."/>
            <person name="Gallo A."/>
            <person name="Gournas C."/>
            <person name="Habgood R."/>
            <person name="Hainaut M."/>
            <person name="Harispe M.L."/>
            <person name="Henrissat B."/>
            <person name="Hilden K.S."/>
            <person name="Hope R."/>
            <person name="Hossain A."/>
            <person name="Karabika E."/>
            <person name="Karaffa L."/>
            <person name="Karanyi Z."/>
            <person name="Krasevec N."/>
            <person name="Kuo A."/>
            <person name="Kusch H."/>
            <person name="LaButti K."/>
            <person name="Lagendijk E.L."/>
            <person name="Lapidus A."/>
            <person name="Levasseur A."/>
            <person name="Lindquist E."/>
            <person name="Lipzen A."/>
            <person name="Logrieco A.F."/>
            <person name="MacCabe A."/>
            <person name="Maekelae M.R."/>
            <person name="Malavazi I."/>
            <person name="Melin P."/>
            <person name="Meyer V."/>
            <person name="Mielnichuk N."/>
            <person name="Miskei M."/>
            <person name="Molnar A.P."/>
            <person name="Mule G."/>
            <person name="Ngan C.Y."/>
            <person name="Orejas M."/>
            <person name="Orosz E."/>
            <person name="Ouedraogo J.P."/>
            <person name="Overkamp K.M."/>
            <person name="Park H.-S."/>
            <person name="Perrone G."/>
            <person name="Piumi F."/>
            <person name="Punt P.J."/>
            <person name="Ram A.F."/>
            <person name="Ramon A."/>
            <person name="Rauscher S."/>
            <person name="Record E."/>
            <person name="Riano-Pachon D.M."/>
            <person name="Robert V."/>
            <person name="Roehrig J."/>
            <person name="Ruller R."/>
            <person name="Salamov A."/>
            <person name="Salih N.S."/>
            <person name="Samson R.A."/>
            <person name="Sandor E."/>
            <person name="Sanguinetti M."/>
            <person name="Schuetze T."/>
            <person name="Sepcic K."/>
            <person name="Shelest E."/>
            <person name="Sherlock G."/>
            <person name="Sophianopoulou V."/>
            <person name="Squina F.M."/>
            <person name="Sun H."/>
            <person name="Susca A."/>
            <person name="Todd R.B."/>
            <person name="Tsang A."/>
            <person name="Unkles S.E."/>
            <person name="van de Wiele N."/>
            <person name="van Rossen-Uffink D."/>
            <person name="Oliveira J.V."/>
            <person name="Vesth T.C."/>
            <person name="Visser J."/>
            <person name="Yu J.-H."/>
            <person name="Zhou M."/>
            <person name="Andersen M.R."/>
            <person name="Archer D.B."/>
            <person name="Baker S.E."/>
            <person name="Benoit I."/>
            <person name="Brakhage A.A."/>
            <person name="Braus G.H."/>
            <person name="Fischer R."/>
            <person name="Frisvad J.C."/>
            <person name="Goldman G.H."/>
            <person name="Houbraken J."/>
            <person name="Oakley B."/>
            <person name="Pocsi I."/>
            <person name="Scazzocchio C."/>
            <person name="Seiboth B."/>
            <person name="vanKuyk P.A."/>
            <person name="Wortman J."/>
            <person name="Dyer P.S."/>
            <person name="Grigoriev I.V."/>
        </authorList>
    </citation>
    <scope>NUCLEOTIDE SEQUENCE [LARGE SCALE GENOMIC DNA]</scope>
    <source>
        <strain evidence="4">CBS 106.47</strain>
    </source>
</reference>
<organism evidence="3 4">
    <name type="scientific">Aspergillus luchuensis (strain CBS 106.47)</name>
    <dbReference type="NCBI Taxonomy" id="1137211"/>
    <lineage>
        <taxon>Eukaryota</taxon>
        <taxon>Fungi</taxon>
        <taxon>Dikarya</taxon>
        <taxon>Ascomycota</taxon>
        <taxon>Pezizomycotina</taxon>
        <taxon>Eurotiomycetes</taxon>
        <taxon>Eurotiomycetidae</taxon>
        <taxon>Eurotiales</taxon>
        <taxon>Aspergillaceae</taxon>
        <taxon>Aspergillus</taxon>
        <taxon>Aspergillus subgen. Circumdati</taxon>
    </lineage>
</organism>
<evidence type="ECO:0000256" key="2">
    <source>
        <dbReference type="SAM" id="Phobius"/>
    </source>
</evidence>
<keyword evidence="2" id="KW-1133">Transmembrane helix</keyword>
<accession>A0A1M3TEP1</accession>
<feature type="transmembrane region" description="Helical" evidence="2">
    <location>
        <begin position="53"/>
        <end position="73"/>
    </location>
</feature>
<dbReference type="AlphaFoldDB" id="A0A1M3TEP1"/>
<dbReference type="EMBL" id="KV878243">
    <property type="protein sequence ID" value="OJZ85205.1"/>
    <property type="molecule type" value="Genomic_DNA"/>
</dbReference>